<dbReference type="Proteomes" id="UP000002171">
    <property type="component" value="Unassembled WGS sequence"/>
</dbReference>
<sequence>MILDRKQISSFWEQLQDTIEQLLSSRSDDRFEAEPLLKKYREELQKIDRNLTFHFQSDDEKQDSIEMVFGCDGFPESIHSVLSLIGAAPELSGIEFKAFNNRYDPVPLSVNIGEEFSEIHDFWVRLVVVEKKLHLEVYLEDAPKVLDMDPRVEAVMIYLDALIGEYEIMTRIWALEWFDLPVSPEDYGLIRLVDLREYFDKIKEDVKPIGLTLH</sequence>
<evidence type="ECO:0000313" key="2">
    <source>
        <dbReference type="Proteomes" id="UP000002171"/>
    </source>
</evidence>
<accession>A0A7U8C659</accession>
<evidence type="ECO:0000313" key="1">
    <source>
        <dbReference type="EMBL" id="EAR62237.1"/>
    </source>
</evidence>
<reference evidence="1 2" key="1">
    <citation type="submission" date="2006-02" db="EMBL/GenBank/DDBJ databases">
        <authorList>
            <person name="Pinhassi J."/>
            <person name="Pedros-Alio C."/>
            <person name="Ferriera S."/>
            <person name="Johnson J."/>
            <person name="Kravitz S."/>
            <person name="Halpern A."/>
            <person name="Remington K."/>
            <person name="Beeson K."/>
            <person name="Tran B."/>
            <person name="Rogers Y.-H."/>
            <person name="Friedman R."/>
            <person name="Venter J.C."/>
        </authorList>
    </citation>
    <scope>NUCLEOTIDE SEQUENCE [LARGE SCALE GENOMIC DNA]</scope>
    <source>
        <strain evidence="1 2">MED92</strain>
    </source>
</reference>
<gene>
    <name evidence="1" type="ORF">MED92_14408</name>
</gene>
<dbReference type="AlphaFoldDB" id="A0A7U8C659"/>
<name>A0A7U8C659_NEPCE</name>
<keyword evidence="2" id="KW-1185">Reference proteome</keyword>
<proteinExistence type="predicted"/>
<dbReference type="RefSeq" id="WP_007020547.1">
    <property type="nucleotide sequence ID" value="NZ_CH724125.1"/>
</dbReference>
<dbReference type="OrthoDB" id="6115512at2"/>
<dbReference type="EMBL" id="AAOW01000003">
    <property type="protein sequence ID" value="EAR62237.1"/>
    <property type="molecule type" value="Genomic_DNA"/>
</dbReference>
<organism evidence="1 2">
    <name type="scientific">Neptuniibacter caesariensis</name>
    <dbReference type="NCBI Taxonomy" id="207954"/>
    <lineage>
        <taxon>Bacteria</taxon>
        <taxon>Pseudomonadati</taxon>
        <taxon>Pseudomonadota</taxon>
        <taxon>Gammaproteobacteria</taxon>
        <taxon>Oceanospirillales</taxon>
        <taxon>Oceanospirillaceae</taxon>
        <taxon>Neptuniibacter</taxon>
    </lineage>
</organism>
<protein>
    <submittedName>
        <fullName evidence="1">Uncharacterized protein</fullName>
    </submittedName>
</protein>
<comment type="caution">
    <text evidence="1">The sequence shown here is derived from an EMBL/GenBank/DDBJ whole genome shotgun (WGS) entry which is preliminary data.</text>
</comment>